<evidence type="ECO:0000313" key="10">
    <source>
        <dbReference type="Proteomes" id="UP000091967"/>
    </source>
</evidence>
<dbReference type="PANTHER" id="PTHR33938">
    <property type="entry name" value="FERULOYL ESTERASE B-RELATED"/>
    <property type="match status" value="1"/>
</dbReference>
<keyword evidence="5 8" id="KW-0378">Hydrolase</keyword>
<dbReference type="AlphaFoldDB" id="A0A1B8AJ45"/>
<dbReference type="EC" id="3.1.1.-" evidence="8"/>
<comment type="caution">
    <text evidence="9">The sequence shown here is derived from an EMBL/GenBank/DDBJ whole genome shotgun (WGS) entry which is preliminary data.</text>
</comment>
<evidence type="ECO:0000256" key="7">
    <source>
        <dbReference type="ARBA" id="ARBA00023157"/>
    </source>
</evidence>
<dbReference type="InterPro" id="IPR011118">
    <property type="entry name" value="Tannase/feruloyl_esterase"/>
</dbReference>
<organism evidence="9 10">
    <name type="scientific">Fusarium poae</name>
    <dbReference type="NCBI Taxonomy" id="36050"/>
    <lineage>
        <taxon>Eukaryota</taxon>
        <taxon>Fungi</taxon>
        <taxon>Dikarya</taxon>
        <taxon>Ascomycota</taxon>
        <taxon>Pezizomycotina</taxon>
        <taxon>Sordariomycetes</taxon>
        <taxon>Hypocreomycetidae</taxon>
        <taxon>Hypocreales</taxon>
        <taxon>Nectriaceae</taxon>
        <taxon>Fusarium</taxon>
    </lineage>
</organism>
<accession>A0A1B8AJ45</accession>
<evidence type="ECO:0000256" key="1">
    <source>
        <dbReference type="ARBA" id="ARBA00006249"/>
    </source>
</evidence>
<evidence type="ECO:0000256" key="6">
    <source>
        <dbReference type="ARBA" id="ARBA00022837"/>
    </source>
</evidence>
<evidence type="ECO:0000256" key="8">
    <source>
        <dbReference type="RuleBase" id="RU361238"/>
    </source>
</evidence>
<protein>
    <recommendedName>
        <fullName evidence="8">Carboxylic ester hydrolase</fullName>
        <ecNumber evidence="8">3.1.1.-</ecNumber>
    </recommendedName>
</protein>
<sequence length="529" mass="57549">MALDCSPNTFAVPTLPGANITAVDVNLIRNYSGTSTTQNYIGHPIVSVNNATFCNVTVVYEHIDANDTIHVETWLPMDNYNGRIQAFGGGGWVAGRFFVTYSGMVGALGEGYATSTTDAGLIPQADGSPDRWALNADGSPNVHALEDLASVSLHDQAVLTKAIVEDFYGEPPAYAYWNGCSQGGRQGMMLAQRYPDAYNGIHACAPAMNWNELFASTLWPQLIMEWIDYFPKSCELEALVTAAIEACDKHDGVHDSIISDDSGCDFNPLSVVGQAFFCKDTNTTETITKEAAKIAKAIWTGPRTANDEFMWYGTNTGSLLSGSTTRPTPTLGPATTSCSQNGTCVGVPMGLGDVWLKYFVENDVDWDWRELTHAEFDHDIAKSIELYDAIIGTNNPNLTSFYEMGGKLLGYHGMMDQVIPVKGTEHYYDTVSEIIPNVGEFYRMFEVPGLQHCAGGNGGQPSNTFDALRAWVENGTVPESLPHLYTPVEGGTEFERLLCPYPQKAVLKSCGKGEKSPKVTTRATDYVCV</sequence>
<keyword evidence="2" id="KW-0719">Serine esterase</keyword>
<dbReference type="GO" id="GO:0030600">
    <property type="term" value="F:feruloyl esterase activity"/>
    <property type="evidence" value="ECO:0007669"/>
    <property type="project" value="UniProtKB-ARBA"/>
</dbReference>
<keyword evidence="7" id="KW-1015">Disulfide bond</keyword>
<dbReference type="PANTHER" id="PTHR33938:SF13">
    <property type="entry name" value="CARBOXYLIC ESTER HYDROLASE"/>
    <property type="match status" value="1"/>
</dbReference>
<keyword evidence="10" id="KW-1185">Reference proteome</keyword>
<dbReference type="InterPro" id="IPR029058">
    <property type="entry name" value="AB_hydrolase_fold"/>
</dbReference>
<evidence type="ECO:0000256" key="4">
    <source>
        <dbReference type="ARBA" id="ARBA00022729"/>
    </source>
</evidence>
<evidence type="ECO:0000256" key="3">
    <source>
        <dbReference type="ARBA" id="ARBA00022723"/>
    </source>
</evidence>
<keyword evidence="3" id="KW-0479">Metal-binding</keyword>
<keyword evidence="6" id="KW-0106">Calcium</keyword>
<dbReference type="SUPFAM" id="SSF53474">
    <property type="entry name" value="alpha/beta-Hydrolases"/>
    <property type="match status" value="1"/>
</dbReference>
<evidence type="ECO:0000313" key="9">
    <source>
        <dbReference type="EMBL" id="OBS20548.1"/>
    </source>
</evidence>
<dbReference type="Proteomes" id="UP000091967">
    <property type="component" value="Unassembled WGS sequence"/>
</dbReference>
<gene>
    <name evidence="9" type="ORF">FPOA_06907</name>
</gene>
<comment type="similarity">
    <text evidence="1 8">Belongs to the tannase family.</text>
</comment>
<proteinExistence type="inferred from homology"/>
<dbReference type="OMA" id="VNPLACE"/>
<dbReference type="STRING" id="36050.A0A1B8AJ45"/>
<dbReference type="EMBL" id="LYXU01000003">
    <property type="protein sequence ID" value="OBS20548.1"/>
    <property type="molecule type" value="Genomic_DNA"/>
</dbReference>
<name>A0A1B8AJ45_FUSPO</name>
<dbReference type="Gene3D" id="3.40.50.1820">
    <property type="entry name" value="alpha/beta hydrolase"/>
    <property type="match status" value="1"/>
</dbReference>
<evidence type="ECO:0000256" key="5">
    <source>
        <dbReference type="ARBA" id="ARBA00022801"/>
    </source>
</evidence>
<evidence type="ECO:0000256" key="2">
    <source>
        <dbReference type="ARBA" id="ARBA00022487"/>
    </source>
</evidence>
<reference evidence="9 10" key="1">
    <citation type="submission" date="2016-06" db="EMBL/GenBank/DDBJ databases">
        <title>Living apart together: crosstalk between the core and supernumerary genomes in a fungal plant pathogen.</title>
        <authorList>
            <person name="Vanheule A."/>
            <person name="Audenaert K."/>
            <person name="Warris S."/>
            <person name="Van De Geest H."/>
            <person name="Schijlen E."/>
            <person name="Hofte M."/>
            <person name="De Saeger S."/>
            <person name="Haesaert G."/>
            <person name="Waalwijk C."/>
            <person name="Van Der Lee T."/>
        </authorList>
    </citation>
    <scope>NUCLEOTIDE SEQUENCE [LARGE SCALE GENOMIC DNA]</scope>
    <source>
        <strain evidence="9 10">2516</strain>
    </source>
</reference>
<dbReference type="Pfam" id="PF07519">
    <property type="entry name" value="Tannase"/>
    <property type="match status" value="1"/>
</dbReference>
<keyword evidence="4" id="KW-0732">Signal</keyword>
<dbReference type="GO" id="GO:0046872">
    <property type="term" value="F:metal ion binding"/>
    <property type="evidence" value="ECO:0007669"/>
    <property type="project" value="UniProtKB-KW"/>
</dbReference>